<proteinExistence type="inferred from homology"/>
<evidence type="ECO:0000259" key="5">
    <source>
        <dbReference type="PROSITE" id="PS50931"/>
    </source>
</evidence>
<dbReference type="GO" id="GO:0005829">
    <property type="term" value="C:cytosol"/>
    <property type="evidence" value="ECO:0007669"/>
    <property type="project" value="TreeGrafter"/>
</dbReference>
<dbReference type="KEGG" id="tcd:AAIA72_02575"/>
<gene>
    <name evidence="6" type="ORF">AAIA72_02575</name>
</gene>
<evidence type="ECO:0000256" key="1">
    <source>
        <dbReference type="ARBA" id="ARBA00009437"/>
    </source>
</evidence>
<dbReference type="InterPro" id="IPR005119">
    <property type="entry name" value="LysR_subst-bd"/>
</dbReference>
<dbReference type="Gene3D" id="1.10.10.10">
    <property type="entry name" value="Winged helix-like DNA-binding domain superfamily/Winged helix DNA-binding domain"/>
    <property type="match status" value="1"/>
</dbReference>
<organism evidence="6">
    <name type="scientific">Thermohahella caldifontis</name>
    <dbReference type="NCBI Taxonomy" id="3142973"/>
    <lineage>
        <taxon>Bacteria</taxon>
        <taxon>Pseudomonadati</taxon>
        <taxon>Pseudomonadota</taxon>
        <taxon>Gammaproteobacteria</taxon>
        <taxon>Oceanospirillales</taxon>
        <taxon>Hahellaceae</taxon>
        <taxon>Thermohahella</taxon>
    </lineage>
</organism>
<dbReference type="InterPro" id="IPR000847">
    <property type="entry name" value="LysR_HTH_N"/>
</dbReference>
<dbReference type="CDD" id="cd05466">
    <property type="entry name" value="PBP2_LTTR_substrate"/>
    <property type="match status" value="1"/>
</dbReference>
<evidence type="ECO:0000256" key="3">
    <source>
        <dbReference type="ARBA" id="ARBA00023125"/>
    </source>
</evidence>
<dbReference type="InterPro" id="IPR036390">
    <property type="entry name" value="WH_DNA-bd_sf"/>
</dbReference>
<name>A0AB39UYE0_9GAMM</name>
<dbReference type="FunFam" id="1.10.10.10:FF:000001">
    <property type="entry name" value="LysR family transcriptional regulator"/>
    <property type="match status" value="1"/>
</dbReference>
<dbReference type="RefSeq" id="WP_369601890.1">
    <property type="nucleotide sequence ID" value="NZ_CP154858.1"/>
</dbReference>
<dbReference type="Pfam" id="PF03466">
    <property type="entry name" value="LysR_substrate"/>
    <property type="match status" value="1"/>
</dbReference>
<dbReference type="PANTHER" id="PTHR30419:SF8">
    <property type="entry name" value="NITROGEN ASSIMILATION TRANSCRIPTIONAL ACTIVATOR-RELATED"/>
    <property type="match status" value="1"/>
</dbReference>
<dbReference type="GO" id="GO:0003677">
    <property type="term" value="F:DNA binding"/>
    <property type="evidence" value="ECO:0007669"/>
    <property type="project" value="UniProtKB-KW"/>
</dbReference>
<keyword evidence="4" id="KW-0804">Transcription</keyword>
<evidence type="ECO:0000256" key="4">
    <source>
        <dbReference type="ARBA" id="ARBA00023163"/>
    </source>
</evidence>
<comment type="similarity">
    <text evidence="1">Belongs to the LysR transcriptional regulatory family.</text>
</comment>
<keyword evidence="2" id="KW-0805">Transcription regulation</keyword>
<dbReference type="PROSITE" id="PS50931">
    <property type="entry name" value="HTH_LYSR"/>
    <property type="match status" value="1"/>
</dbReference>
<dbReference type="Pfam" id="PF00126">
    <property type="entry name" value="HTH_1"/>
    <property type="match status" value="1"/>
</dbReference>
<evidence type="ECO:0000256" key="2">
    <source>
        <dbReference type="ARBA" id="ARBA00023015"/>
    </source>
</evidence>
<protein>
    <submittedName>
        <fullName evidence="6">LysR family transcriptional regulator</fullName>
    </submittedName>
</protein>
<dbReference type="PRINTS" id="PR00039">
    <property type="entry name" value="HTHLYSR"/>
</dbReference>
<dbReference type="PANTHER" id="PTHR30419">
    <property type="entry name" value="HTH-TYPE TRANSCRIPTIONAL REGULATOR YBHD"/>
    <property type="match status" value="1"/>
</dbReference>
<reference evidence="6" key="1">
    <citation type="submission" date="2024-05" db="EMBL/GenBank/DDBJ databases">
        <title>Genome sequencing of novel strain.</title>
        <authorList>
            <person name="Ganbat D."/>
            <person name="Ganbat S."/>
            <person name="Lee S.-J."/>
        </authorList>
    </citation>
    <scope>NUCLEOTIDE SEQUENCE</scope>
    <source>
        <strain evidence="6">SMD15-11</strain>
    </source>
</reference>
<dbReference type="InterPro" id="IPR050950">
    <property type="entry name" value="HTH-type_LysR_regulators"/>
</dbReference>
<dbReference type="SUPFAM" id="SSF53850">
    <property type="entry name" value="Periplasmic binding protein-like II"/>
    <property type="match status" value="1"/>
</dbReference>
<dbReference type="AlphaFoldDB" id="A0AB39UYE0"/>
<dbReference type="Gene3D" id="3.40.190.290">
    <property type="match status" value="1"/>
</dbReference>
<accession>A0AB39UYE0</accession>
<dbReference type="GO" id="GO:0003700">
    <property type="term" value="F:DNA-binding transcription factor activity"/>
    <property type="evidence" value="ECO:0007669"/>
    <property type="project" value="InterPro"/>
</dbReference>
<dbReference type="EMBL" id="CP154858">
    <property type="protein sequence ID" value="XDT72890.1"/>
    <property type="molecule type" value="Genomic_DNA"/>
</dbReference>
<keyword evidence="3" id="KW-0238">DNA-binding</keyword>
<evidence type="ECO:0000313" key="6">
    <source>
        <dbReference type="EMBL" id="XDT72890.1"/>
    </source>
</evidence>
<dbReference type="SUPFAM" id="SSF46785">
    <property type="entry name" value="Winged helix' DNA-binding domain"/>
    <property type="match status" value="1"/>
</dbReference>
<sequence length="290" mass="32209">MLNLQDLALFSAVVQHGSFTGAARALNLTQPAVSKRIQSLEEQLGTPLIVRLPRKIELTEAGRVLHERCQHILREVENTTLAIRNLDAHVGGILRLATSHHIGIHYLPGLVREIRSRYPDIRLDLHFMTSEQSADALLSGEVDLALCTLPDQFDPPLAGHLVWEEKLVFVAGEHHPLHQNSLLTLRHLIEHPNILPSEDTYTFRRVAECFTREGLSLTPGTPANFIETIRALVAVDLGWSVLPAFMVNGAIRRLPLPELFITRPLGIMLDTRRTRSTVAGAFLDVLGVSG</sequence>
<dbReference type="InterPro" id="IPR036388">
    <property type="entry name" value="WH-like_DNA-bd_sf"/>
</dbReference>
<feature type="domain" description="HTH lysR-type" evidence="5">
    <location>
        <begin position="2"/>
        <end position="59"/>
    </location>
</feature>